<proteinExistence type="inferred from homology"/>
<keyword evidence="4" id="KW-0347">Helicase</keyword>
<dbReference type="InterPro" id="IPR003593">
    <property type="entry name" value="AAA+_ATPase"/>
</dbReference>
<dbReference type="CDD" id="cd17934">
    <property type="entry name" value="DEXXQc_Upf1-like"/>
    <property type="match status" value="1"/>
</dbReference>
<feature type="domain" description="NERD" evidence="8">
    <location>
        <begin position="68"/>
        <end position="179"/>
    </location>
</feature>
<feature type="domain" description="Protein kinase" evidence="7">
    <location>
        <begin position="237"/>
        <end position="531"/>
    </location>
</feature>
<keyword evidence="6" id="KW-0812">Transmembrane</keyword>
<dbReference type="InterPro" id="IPR011528">
    <property type="entry name" value="NERD"/>
</dbReference>
<keyword evidence="6" id="KW-0472">Membrane</keyword>
<name>A0AB34U1G1_PSEA0</name>
<evidence type="ECO:0000256" key="6">
    <source>
        <dbReference type="SAM" id="Phobius"/>
    </source>
</evidence>
<evidence type="ECO:0000313" key="10">
    <source>
        <dbReference type="Proteomes" id="UP000050545"/>
    </source>
</evidence>
<evidence type="ECO:0000259" key="7">
    <source>
        <dbReference type="PROSITE" id="PS50011"/>
    </source>
</evidence>
<keyword evidence="3" id="KW-0378">Hydrolase</keyword>
<organism evidence="9 10">
    <name type="scientific">Pseudomonas amygdali pv. hibisci</name>
    <dbReference type="NCBI Taxonomy" id="251723"/>
    <lineage>
        <taxon>Bacteria</taxon>
        <taxon>Pseudomonadati</taxon>
        <taxon>Pseudomonadota</taxon>
        <taxon>Gammaproteobacteria</taxon>
        <taxon>Pseudomonadales</taxon>
        <taxon>Pseudomonadaceae</taxon>
        <taxon>Pseudomonas</taxon>
        <taxon>Pseudomonas amygdali</taxon>
    </lineage>
</organism>
<dbReference type="Pfam" id="PF13086">
    <property type="entry name" value="AAA_11"/>
    <property type="match status" value="1"/>
</dbReference>
<dbReference type="InterPro" id="IPR050534">
    <property type="entry name" value="Coronavir_polyprotein_1ab"/>
</dbReference>
<accession>A0AB34U1G1</accession>
<dbReference type="InterPro" id="IPR047187">
    <property type="entry name" value="SF1_C_Upf1"/>
</dbReference>
<dbReference type="InterPro" id="IPR027417">
    <property type="entry name" value="P-loop_NTPase"/>
</dbReference>
<keyword evidence="2" id="KW-0547">Nucleotide-binding</keyword>
<dbReference type="SUPFAM" id="SSF52540">
    <property type="entry name" value="P-loop containing nucleoside triphosphate hydrolases"/>
    <property type="match status" value="2"/>
</dbReference>
<dbReference type="GO" id="GO:0005524">
    <property type="term" value="F:ATP binding"/>
    <property type="evidence" value="ECO:0007669"/>
    <property type="project" value="UniProtKB-KW"/>
</dbReference>
<dbReference type="InterPro" id="IPR041677">
    <property type="entry name" value="DNA2/NAM7_AAA_11"/>
</dbReference>
<dbReference type="GO" id="GO:0016787">
    <property type="term" value="F:hydrolase activity"/>
    <property type="evidence" value="ECO:0007669"/>
    <property type="project" value="UniProtKB-KW"/>
</dbReference>
<evidence type="ECO:0000256" key="4">
    <source>
        <dbReference type="ARBA" id="ARBA00022806"/>
    </source>
</evidence>
<dbReference type="CDD" id="cd18808">
    <property type="entry name" value="SF1_C_Upf1"/>
    <property type="match status" value="1"/>
</dbReference>
<protein>
    <recommendedName>
        <fullName evidence="11">AAA family ATPase</fullName>
    </recommendedName>
</protein>
<evidence type="ECO:0000256" key="1">
    <source>
        <dbReference type="ARBA" id="ARBA00007913"/>
    </source>
</evidence>
<dbReference type="Proteomes" id="UP000050545">
    <property type="component" value="Unassembled WGS sequence"/>
</dbReference>
<dbReference type="PANTHER" id="PTHR43788:SF8">
    <property type="entry name" value="DNA-BINDING PROTEIN SMUBP-2"/>
    <property type="match status" value="1"/>
</dbReference>
<evidence type="ECO:0000313" key="9">
    <source>
        <dbReference type="EMBL" id="KPX51662.1"/>
    </source>
</evidence>
<dbReference type="SUPFAM" id="SSF56112">
    <property type="entry name" value="Protein kinase-like (PK-like)"/>
    <property type="match status" value="2"/>
</dbReference>
<dbReference type="InterPro" id="IPR000719">
    <property type="entry name" value="Prot_kinase_dom"/>
</dbReference>
<gene>
    <name evidence="9" type="ORF">ALO67_00307</name>
</gene>
<dbReference type="PANTHER" id="PTHR43788">
    <property type="entry name" value="DNA2/NAM7 HELICASE FAMILY MEMBER"/>
    <property type="match status" value="1"/>
</dbReference>
<dbReference type="PROSITE" id="PS50011">
    <property type="entry name" value="PROTEIN_KINASE_DOM"/>
    <property type="match status" value="1"/>
</dbReference>
<dbReference type="Gene3D" id="3.40.50.300">
    <property type="entry name" value="P-loop containing nucleotide triphosphate hydrolases"/>
    <property type="match status" value="2"/>
</dbReference>
<evidence type="ECO:0000256" key="5">
    <source>
        <dbReference type="ARBA" id="ARBA00022840"/>
    </source>
</evidence>
<feature type="transmembrane region" description="Helical" evidence="6">
    <location>
        <begin position="22"/>
        <end position="41"/>
    </location>
</feature>
<dbReference type="Gene3D" id="1.10.510.10">
    <property type="entry name" value="Transferase(Phosphotransferase) domain 1"/>
    <property type="match status" value="2"/>
</dbReference>
<evidence type="ECO:0000259" key="8">
    <source>
        <dbReference type="PROSITE" id="PS50965"/>
    </source>
</evidence>
<evidence type="ECO:0000256" key="3">
    <source>
        <dbReference type="ARBA" id="ARBA00022801"/>
    </source>
</evidence>
<evidence type="ECO:0008006" key="11">
    <source>
        <dbReference type="Google" id="ProtNLM"/>
    </source>
</evidence>
<keyword evidence="6" id="KW-1133">Transmembrane helix</keyword>
<dbReference type="GO" id="GO:0004672">
    <property type="term" value="F:protein kinase activity"/>
    <property type="evidence" value="ECO:0007669"/>
    <property type="project" value="InterPro"/>
</dbReference>
<sequence length="1715" mass="194137">MYSVVAVIGIYLTRKFPHDVQLLYLLIAYSLAAYLCTWNAADWSFWFNAPVGSTKRRDYMKVIVKGNGLHRSETKALSRMESELQDSWHAYASVLIMDQQGSMEFDLIIVTHDRILVVELKNWRGKLTSYDGNWYIDGKYRSKSPYHTKRDQALRLKSILQTHLSHDLGYPPFVEAHVVLCGEAAPDHLPSSEQLYVHRLDDFLKVKNTTVYDAIVQKVSLRFDGVGRQRPNHPDNLKSFDSFFRGRRVELAKFKVKGYEADENPDHQHELKLFAEYPATHEDSRVRRAIIRRWDLDVLGIINREDSIWKKVISRENHLYNNASATNSLLQQYMLRPLDAPDDDNIAVDCVVMYEVKQNTRRLSEFIALNSHNWSLDQRIDIVRALLAPFAELHSLGSAHRDIQPQNLWYSEDSAYILTSGYHAAFIPEKGTVKELSSLLRSSSILIPEDVYGGEGEPANPFAKDVYLLALVAHKICFPNQKLAEEEGVSIWKPIEGDPFTGKLDAFFEKAMDLDYQNRFANAADMLAEFNAISIGSDRSYDDTSEVIKALSAGEFINKDLNPFTLQGVFPAVPGEQVSFFGERIAYRCLVNGEQCLLKLWQHARIDLQNPAANRRLLRMRRRIEKALEAKLPISSVVQYGLFGEGAGLFIVTRYEDGITWRECVNTLTTLEQKLEIALALCDLAIHVHASDFAHGDLHPDNILVRGGDWERGDTIDMLLIDALDYGDTSDPYNVEYGPANPTATDGFGRDRFAVYRMVEELFTGHISPGLAAELQAAADQPDRVPVDLALLRAALKSDLDRHVTPPKAAQPALRLIYNHPHLPEKPILLQNEGAEYHLSVQRANDNPSLLFFTITAHEKTLRLKLDPETRIITTAWIKDSGLGDYASDGQRSQCSFTTPIIVERGVMGVDKPNSFIEFLMNLDAVLDLLVEMFEPKEGVREDESLVEGGIEQTISPHQIWRALLETEGEQRQKLELRSVDIVESKSGSWLMPCVLKTGNELEFPADEIEEVGVYFGDDVHAFGWVNAEETTDEVLAVKPRGESLSSFKKRISEGAHLFLESKRNHTSRFRRQKAMDRILSGNSRVHNLPGYFDEKGDVRASTLAEVPAEAAIRARYDRRNGSDEELNPKQILAFQRVVSQSPIAVLQGPPGTGKTAFVSKLIHYLFENKLANNILLVGQSHTSVDTVAIKAKELCQELDTPLSLVRLGREHQIDEKLLQCHSSSIQSKMRYKFQREYENRINALACRLMLDQGFVDEIAKLHRSISPLLSNIAVLLGSINELSDGRELTSDRQAQVDELKEALTSSKEHIQLNIETRGYDFDLPETTDPSYWSELTRHIAMRHGVSNQIAIRRLNQLIGISKDWIDVLASASSSFDRFFVKSSQLVAGTLVGMGAKWLSLEEQEFDWVIVDEAGRAQASELMIALQCAKRVLLVGDHCQLPPFYEQVHIRHVARLLGINEAEVRKTDFERAFIVNAGLTLDTQYRMIEPIGEIISNCFYESKLQSHRKRAPEWYQDLPYPLDKPVTWIDSGSGARAVDEDNDGKGGVTNRHEYEVCRDILRQLARSESLERLRAKKTEKHPFPIGIIVMYRAQKKLLENELSKAEWAAPIRDLIKIETVDAYQGQENTIIILSLVRNNREGKQGFLVEASRINVALSRAQERLVVIGSKHMWERSNANSSLADVLAFISERSAEGNENYEFVDGTTVIEASRYA</sequence>
<dbReference type="GO" id="GO:0043139">
    <property type="term" value="F:5'-3' DNA helicase activity"/>
    <property type="evidence" value="ECO:0007669"/>
    <property type="project" value="TreeGrafter"/>
</dbReference>
<reference evidence="9 10" key="1">
    <citation type="submission" date="2015-09" db="EMBL/GenBank/DDBJ databases">
        <title>Genome announcement of multiple Pseudomonas syringae strains.</title>
        <authorList>
            <person name="Thakur S."/>
            <person name="Wang P.W."/>
            <person name="Gong Y."/>
            <person name="Weir B.S."/>
            <person name="Guttman D.S."/>
        </authorList>
    </citation>
    <scope>NUCLEOTIDE SEQUENCE [LARGE SCALE GENOMIC DNA]</scope>
    <source>
        <strain evidence="9 10">ICMP9623</strain>
    </source>
</reference>
<dbReference type="EMBL" id="LJQN01000142">
    <property type="protein sequence ID" value="KPX51662.1"/>
    <property type="molecule type" value="Genomic_DNA"/>
</dbReference>
<dbReference type="SMART" id="SM00382">
    <property type="entry name" value="AAA"/>
    <property type="match status" value="1"/>
</dbReference>
<comment type="similarity">
    <text evidence="1">Belongs to the DNA2/NAM7 helicase family.</text>
</comment>
<comment type="caution">
    <text evidence="9">The sequence shown here is derived from an EMBL/GenBank/DDBJ whole genome shotgun (WGS) entry which is preliminary data.</text>
</comment>
<dbReference type="Pfam" id="PF08378">
    <property type="entry name" value="NERD"/>
    <property type="match status" value="1"/>
</dbReference>
<dbReference type="InterPro" id="IPR011009">
    <property type="entry name" value="Kinase-like_dom_sf"/>
</dbReference>
<dbReference type="Pfam" id="PF13087">
    <property type="entry name" value="AAA_12"/>
    <property type="match status" value="1"/>
</dbReference>
<evidence type="ECO:0000256" key="2">
    <source>
        <dbReference type="ARBA" id="ARBA00022741"/>
    </source>
</evidence>
<dbReference type="InterPro" id="IPR041679">
    <property type="entry name" value="DNA2/NAM7-like_C"/>
</dbReference>
<keyword evidence="5" id="KW-0067">ATP-binding</keyword>
<dbReference type="PROSITE" id="PS50965">
    <property type="entry name" value="NERD"/>
    <property type="match status" value="1"/>
</dbReference>